<dbReference type="Proteomes" id="UP000596742">
    <property type="component" value="Unassembled WGS sequence"/>
</dbReference>
<dbReference type="InterPro" id="IPR047153">
    <property type="entry name" value="TRIM45/56/19-like"/>
</dbReference>
<comment type="caution">
    <text evidence="3">The sequence shown here is derived from an EMBL/GenBank/DDBJ whole genome shotgun (WGS) entry which is preliminary data.</text>
</comment>
<dbReference type="InterPro" id="IPR000315">
    <property type="entry name" value="Znf_B-box"/>
</dbReference>
<keyword evidence="1" id="KW-0479">Metal-binding</keyword>
<dbReference type="OrthoDB" id="6134531at2759"/>
<proteinExistence type="predicted"/>
<feature type="domain" description="B box-type" evidence="2">
    <location>
        <begin position="9"/>
        <end position="50"/>
    </location>
</feature>
<evidence type="ECO:0000313" key="4">
    <source>
        <dbReference type="Proteomes" id="UP000596742"/>
    </source>
</evidence>
<dbReference type="EMBL" id="UYJE01003089">
    <property type="protein sequence ID" value="VDI16483.1"/>
    <property type="molecule type" value="Genomic_DNA"/>
</dbReference>
<dbReference type="AlphaFoldDB" id="A0A8B6DAK3"/>
<dbReference type="CDD" id="cd19757">
    <property type="entry name" value="Bbox1"/>
    <property type="match status" value="1"/>
</dbReference>
<dbReference type="GO" id="GO:0061630">
    <property type="term" value="F:ubiquitin protein ligase activity"/>
    <property type="evidence" value="ECO:0007669"/>
    <property type="project" value="TreeGrafter"/>
</dbReference>
<sequence length="267" mass="30618">MAQAAVPKCDICEEDISKVFCYECNHFICQSCNSLHGKFPATKRHTVTDSQCVDRSTLMLTLVCEDHKLEFAHYCRDCKCFICTPCVTSVHKGHSFTDIAEVAETSRGDVKNRLEQIENSIKTLSGSIEAFKTTKQTKLQTGTDNFTKEVTKVSQDLVRIIETVTETHLTDASNFLVHEKKQLLCNLSKLEKSHGEYYSIHEKFEQILGHKHDVSFFLKQFSLAEEFELLAEIPTPEEPRDIEPFKQDCFVKSVIEQIESKYNTRYL</sequence>
<gene>
    <name evidence="3" type="ORF">MGAL_10B062830</name>
</gene>
<feature type="domain" description="B box-type" evidence="2">
    <location>
        <begin position="59"/>
        <end position="99"/>
    </location>
</feature>
<dbReference type="GO" id="GO:0005654">
    <property type="term" value="C:nucleoplasm"/>
    <property type="evidence" value="ECO:0007669"/>
    <property type="project" value="TreeGrafter"/>
</dbReference>
<dbReference type="PANTHER" id="PTHR25462">
    <property type="entry name" value="BONUS, ISOFORM C-RELATED"/>
    <property type="match status" value="1"/>
</dbReference>
<evidence type="ECO:0000313" key="3">
    <source>
        <dbReference type="EMBL" id="VDI16483.1"/>
    </source>
</evidence>
<dbReference type="PANTHER" id="PTHR25462:SF296">
    <property type="entry name" value="MEIOTIC P26, ISOFORM F"/>
    <property type="match status" value="1"/>
</dbReference>
<dbReference type="PROSITE" id="PS50119">
    <property type="entry name" value="ZF_BBOX"/>
    <property type="match status" value="2"/>
</dbReference>
<protein>
    <recommendedName>
        <fullName evidence="2">B box-type domain-containing protein</fullName>
    </recommendedName>
</protein>
<reference evidence="3" key="1">
    <citation type="submission" date="2018-11" db="EMBL/GenBank/DDBJ databases">
        <authorList>
            <person name="Alioto T."/>
            <person name="Alioto T."/>
        </authorList>
    </citation>
    <scope>NUCLEOTIDE SEQUENCE</scope>
</reference>
<keyword evidence="1" id="KW-0863">Zinc-finger</keyword>
<evidence type="ECO:0000259" key="2">
    <source>
        <dbReference type="PROSITE" id="PS50119"/>
    </source>
</evidence>
<accession>A0A8B6DAK3</accession>
<organism evidence="3 4">
    <name type="scientific">Mytilus galloprovincialis</name>
    <name type="common">Mediterranean mussel</name>
    <dbReference type="NCBI Taxonomy" id="29158"/>
    <lineage>
        <taxon>Eukaryota</taxon>
        <taxon>Metazoa</taxon>
        <taxon>Spiralia</taxon>
        <taxon>Lophotrochozoa</taxon>
        <taxon>Mollusca</taxon>
        <taxon>Bivalvia</taxon>
        <taxon>Autobranchia</taxon>
        <taxon>Pteriomorphia</taxon>
        <taxon>Mytilida</taxon>
        <taxon>Mytiloidea</taxon>
        <taxon>Mytilidae</taxon>
        <taxon>Mytilinae</taxon>
        <taxon>Mytilus</taxon>
    </lineage>
</organism>
<dbReference type="Pfam" id="PF00643">
    <property type="entry name" value="zf-B_box"/>
    <property type="match status" value="1"/>
</dbReference>
<dbReference type="Gene3D" id="3.30.160.60">
    <property type="entry name" value="Classic Zinc Finger"/>
    <property type="match status" value="1"/>
</dbReference>
<evidence type="ECO:0000256" key="1">
    <source>
        <dbReference type="PROSITE-ProRule" id="PRU00024"/>
    </source>
</evidence>
<dbReference type="SMART" id="SM00336">
    <property type="entry name" value="BBOX"/>
    <property type="match status" value="2"/>
</dbReference>
<name>A0A8B6DAK3_MYTGA</name>
<keyword evidence="1" id="KW-0862">Zinc</keyword>
<keyword evidence="4" id="KW-1185">Reference proteome</keyword>
<dbReference type="GO" id="GO:0008270">
    <property type="term" value="F:zinc ion binding"/>
    <property type="evidence" value="ECO:0007669"/>
    <property type="project" value="UniProtKB-KW"/>
</dbReference>
<dbReference type="SUPFAM" id="SSF57845">
    <property type="entry name" value="B-box zinc-binding domain"/>
    <property type="match status" value="1"/>
</dbReference>